<evidence type="ECO:0000313" key="2">
    <source>
        <dbReference type="Proteomes" id="UP000652761"/>
    </source>
</evidence>
<dbReference type="AlphaFoldDB" id="A0A843W3W0"/>
<organism evidence="1 2">
    <name type="scientific">Colocasia esculenta</name>
    <name type="common">Wild taro</name>
    <name type="synonym">Arum esculentum</name>
    <dbReference type="NCBI Taxonomy" id="4460"/>
    <lineage>
        <taxon>Eukaryota</taxon>
        <taxon>Viridiplantae</taxon>
        <taxon>Streptophyta</taxon>
        <taxon>Embryophyta</taxon>
        <taxon>Tracheophyta</taxon>
        <taxon>Spermatophyta</taxon>
        <taxon>Magnoliopsida</taxon>
        <taxon>Liliopsida</taxon>
        <taxon>Araceae</taxon>
        <taxon>Aroideae</taxon>
        <taxon>Colocasieae</taxon>
        <taxon>Colocasia</taxon>
    </lineage>
</organism>
<sequence length="76" mass="8220">MFILHVAKTQPKSPLDRSLNTCTYNYTYLITRQSDQVLVTAEPGEALPTITSGTCPPLGFFKTLASGITGTTTVQL</sequence>
<protein>
    <submittedName>
        <fullName evidence="1">Uncharacterized protein</fullName>
    </submittedName>
</protein>
<keyword evidence="2" id="KW-1185">Reference proteome</keyword>
<comment type="caution">
    <text evidence="1">The sequence shown here is derived from an EMBL/GenBank/DDBJ whole genome shotgun (WGS) entry which is preliminary data.</text>
</comment>
<evidence type="ECO:0000313" key="1">
    <source>
        <dbReference type="EMBL" id="MQM02017.1"/>
    </source>
</evidence>
<proteinExistence type="predicted"/>
<accession>A0A843W3W0</accession>
<dbReference type="EMBL" id="NMUH01002775">
    <property type="protein sequence ID" value="MQM02017.1"/>
    <property type="molecule type" value="Genomic_DNA"/>
</dbReference>
<reference evidence="1" key="1">
    <citation type="submission" date="2017-07" db="EMBL/GenBank/DDBJ databases">
        <title>Taro Niue Genome Assembly and Annotation.</title>
        <authorList>
            <person name="Atibalentja N."/>
            <person name="Keating K."/>
            <person name="Fields C.J."/>
        </authorList>
    </citation>
    <scope>NUCLEOTIDE SEQUENCE</scope>
    <source>
        <strain evidence="1">Niue_2</strain>
        <tissue evidence="1">Leaf</tissue>
    </source>
</reference>
<name>A0A843W3W0_COLES</name>
<dbReference type="Proteomes" id="UP000652761">
    <property type="component" value="Unassembled WGS sequence"/>
</dbReference>
<gene>
    <name evidence="1" type="ORF">Taro_034776</name>
</gene>